<dbReference type="RefSeq" id="WP_308428963.1">
    <property type="nucleotide sequence ID" value="NZ_BMQA01000007.1"/>
</dbReference>
<evidence type="ECO:0000313" key="1">
    <source>
        <dbReference type="EMBL" id="GGJ16383.1"/>
    </source>
</evidence>
<reference evidence="1" key="2">
    <citation type="submission" date="2020-09" db="EMBL/GenBank/DDBJ databases">
        <authorList>
            <person name="Sun Q."/>
            <person name="Ohkuma M."/>
        </authorList>
    </citation>
    <scope>NUCLEOTIDE SEQUENCE</scope>
    <source>
        <strain evidence="1">JCM 3086</strain>
    </source>
</reference>
<keyword evidence="2" id="KW-1185">Reference proteome</keyword>
<dbReference type="AlphaFoldDB" id="A0A917KKL6"/>
<protein>
    <submittedName>
        <fullName evidence="1">Uncharacterized protein</fullName>
    </submittedName>
</protein>
<comment type="caution">
    <text evidence="1">The sequence shown here is derived from an EMBL/GenBank/DDBJ whole genome shotgun (WGS) entry which is preliminary data.</text>
</comment>
<gene>
    <name evidence="1" type="ORF">GCM10010121_028910</name>
</gene>
<evidence type="ECO:0000313" key="2">
    <source>
        <dbReference type="Proteomes" id="UP000657574"/>
    </source>
</evidence>
<dbReference type="Proteomes" id="UP000657574">
    <property type="component" value="Unassembled WGS sequence"/>
</dbReference>
<proteinExistence type="predicted"/>
<sequence length="42" mass="4749">MGPFIGLDAPSSNTITRELLSWEPTRPTLLEDLEDDHCFDES</sequence>
<accession>A0A917KKL6</accession>
<organism evidence="1 2">
    <name type="scientific">Streptomyces brasiliensis</name>
    <dbReference type="NCBI Taxonomy" id="1954"/>
    <lineage>
        <taxon>Bacteria</taxon>
        <taxon>Bacillati</taxon>
        <taxon>Actinomycetota</taxon>
        <taxon>Actinomycetes</taxon>
        <taxon>Kitasatosporales</taxon>
        <taxon>Streptomycetaceae</taxon>
        <taxon>Streptomyces</taxon>
    </lineage>
</organism>
<reference evidence="1" key="1">
    <citation type="journal article" date="2014" name="Int. J. Syst. Evol. Microbiol.">
        <title>Complete genome sequence of Corynebacterium casei LMG S-19264T (=DSM 44701T), isolated from a smear-ripened cheese.</title>
        <authorList>
            <consortium name="US DOE Joint Genome Institute (JGI-PGF)"/>
            <person name="Walter F."/>
            <person name="Albersmeier A."/>
            <person name="Kalinowski J."/>
            <person name="Ruckert C."/>
        </authorList>
    </citation>
    <scope>NUCLEOTIDE SEQUENCE</scope>
    <source>
        <strain evidence="1">JCM 3086</strain>
    </source>
</reference>
<dbReference type="EMBL" id="BMQA01000007">
    <property type="protein sequence ID" value="GGJ16383.1"/>
    <property type="molecule type" value="Genomic_DNA"/>
</dbReference>
<name>A0A917KKL6_9ACTN</name>